<feature type="region of interest" description="Disordered" evidence="1">
    <location>
        <begin position="69"/>
        <end position="88"/>
    </location>
</feature>
<keyword evidence="3" id="KW-1185">Reference proteome</keyword>
<reference evidence="2" key="1">
    <citation type="submission" date="2020-03" db="EMBL/GenBank/DDBJ databases">
        <authorList>
            <person name="Weist P."/>
        </authorList>
    </citation>
    <scope>NUCLEOTIDE SEQUENCE</scope>
</reference>
<proteinExistence type="predicted"/>
<evidence type="ECO:0000256" key="1">
    <source>
        <dbReference type="SAM" id="MobiDB-lite"/>
    </source>
</evidence>
<dbReference type="Proteomes" id="UP001153269">
    <property type="component" value="Unassembled WGS sequence"/>
</dbReference>
<organism evidence="2 3">
    <name type="scientific">Pleuronectes platessa</name>
    <name type="common">European plaice</name>
    <dbReference type="NCBI Taxonomy" id="8262"/>
    <lineage>
        <taxon>Eukaryota</taxon>
        <taxon>Metazoa</taxon>
        <taxon>Chordata</taxon>
        <taxon>Craniata</taxon>
        <taxon>Vertebrata</taxon>
        <taxon>Euteleostomi</taxon>
        <taxon>Actinopterygii</taxon>
        <taxon>Neopterygii</taxon>
        <taxon>Teleostei</taxon>
        <taxon>Neoteleostei</taxon>
        <taxon>Acanthomorphata</taxon>
        <taxon>Carangaria</taxon>
        <taxon>Pleuronectiformes</taxon>
        <taxon>Pleuronectoidei</taxon>
        <taxon>Pleuronectidae</taxon>
        <taxon>Pleuronectes</taxon>
    </lineage>
</organism>
<evidence type="ECO:0000313" key="2">
    <source>
        <dbReference type="EMBL" id="CAB1441963.1"/>
    </source>
</evidence>
<dbReference type="AlphaFoldDB" id="A0A9N7YXC0"/>
<gene>
    <name evidence="2" type="ORF">PLEPLA_LOCUS29679</name>
</gene>
<accession>A0A9N7YXC0</accession>
<name>A0A9N7YXC0_PLEPL</name>
<evidence type="ECO:0000313" key="3">
    <source>
        <dbReference type="Proteomes" id="UP001153269"/>
    </source>
</evidence>
<feature type="region of interest" description="Disordered" evidence="1">
    <location>
        <begin position="118"/>
        <end position="141"/>
    </location>
</feature>
<dbReference type="EMBL" id="CADEAL010002746">
    <property type="protein sequence ID" value="CAB1441963.1"/>
    <property type="molecule type" value="Genomic_DNA"/>
</dbReference>
<protein>
    <submittedName>
        <fullName evidence="2">Uncharacterized protein</fullName>
    </submittedName>
</protein>
<sequence>MTSVRRAAIKDQGVYMWTLLKMPAIFGRWEFPNTDLRAVRCYVDCSIRLVSPPTPPMIPLNDVSIRRRKQAPDGPLLQGALPEESSNTPASLPLAGVGIHLCQKILSPQRLDFDSLSQPVDGEHGAIRPCPPSLVETKTES</sequence>
<comment type="caution">
    <text evidence="2">The sequence shown here is derived from an EMBL/GenBank/DDBJ whole genome shotgun (WGS) entry which is preliminary data.</text>
</comment>